<feature type="domain" description="ABC transporter" evidence="4">
    <location>
        <begin position="2"/>
        <end position="238"/>
    </location>
</feature>
<dbReference type="PANTHER" id="PTHR43023:SF3">
    <property type="entry name" value="PROTEIN TRIGALACTOSYLDIACYLGLYCEROL 3, CHLOROPLASTIC"/>
    <property type="match status" value="1"/>
</dbReference>
<evidence type="ECO:0000313" key="6">
    <source>
        <dbReference type="Proteomes" id="UP000217935"/>
    </source>
</evidence>
<keyword evidence="1" id="KW-0813">Transport</keyword>
<dbReference type="KEGG" id="ceh:CEW89_07305"/>
<keyword evidence="6" id="KW-1185">Reference proteome</keyword>
<sequence length="249" mass="26930">MIRLHDVHKAFGAKEILRGVDLDVAKGESCVIIGGSGTGKSVALKCVLGLITPDQGTIMVDGEDITKTGDRDAFLARFGMLFQGAALFDSLPVWQNVAFRLLRGSLKRPRAEAKEIAIEKLRRVGMGPDVADLFPAELSGGMQKRVGLARAIAADPEIIFFDEPTTGLDPIMAGVINELIREIVVEMGATAVTITHDMTSVRAIADKVAMLHRGKIRWHGPVSEMDTADDPYLRQFITGSPNGPIETLR</sequence>
<evidence type="ECO:0000259" key="4">
    <source>
        <dbReference type="PROSITE" id="PS50893"/>
    </source>
</evidence>
<evidence type="ECO:0000256" key="1">
    <source>
        <dbReference type="ARBA" id="ARBA00022448"/>
    </source>
</evidence>
<dbReference type="InterPro" id="IPR017871">
    <property type="entry name" value="ABC_transporter-like_CS"/>
</dbReference>
<dbReference type="InterPro" id="IPR003439">
    <property type="entry name" value="ABC_transporter-like_ATP-bd"/>
</dbReference>
<reference evidence="5 6" key="1">
    <citation type="submission" date="2017-06" db="EMBL/GenBank/DDBJ databases">
        <title>Celeribacter sp. TSPH2 complete genome sequence.</title>
        <authorList>
            <person name="Woo J.-H."/>
            <person name="Kim H.-S."/>
        </authorList>
    </citation>
    <scope>NUCLEOTIDE SEQUENCE [LARGE SCALE GENOMIC DNA]</scope>
    <source>
        <strain evidence="5 6">TSPH2</strain>
    </source>
</reference>
<dbReference type="PROSITE" id="PS00211">
    <property type="entry name" value="ABC_TRANSPORTER_1"/>
    <property type="match status" value="1"/>
</dbReference>
<evidence type="ECO:0000256" key="3">
    <source>
        <dbReference type="ARBA" id="ARBA00022840"/>
    </source>
</evidence>
<evidence type="ECO:0000256" key="2">
    <source>
        <dbReference type="ARBA" id="ARBA00022741"/>
    </source>
</evidence>
<evidence type="ECO:0000313" key="5">
    <source>
        <dbReference type="EMBL" id="ATG47390.1"/>
    </source>
</evidence>
<dbReference type="Proteomes" id="UP000217935">
    <property type="component" value="Chromosome"/>
</dbReference>
<dbReference type="InterPro" id="IPR003593">
    <property type="entry name" value="AAA+_ATPase"/>
</dbReference>
<keyword evidence="3 5" id="KW-0067">ATP-binding</keyword>
<name>A0A291GBG5_9RHOB</name>
<dbReference type="InterPro" id="IPR027417">
    <property type="entry name" value="P-loop_NTPase"/>
</dbReference>
<dbReference type="OrthoDB" id="9802264at2"/>
<gene>
    <name evidence="5" type="ORF">CEW89_07305</name>
</gene>
<organism evidence="5 6">
    <name type="scientific">Celeribacter ethanolicus</name>
    <dbReference type="NCBI Taxonomy" id="1758178"/>
    <lineage>
        <taxon>Bacteria</taxon>
        <taxon>Pseudomonadati</taxon>
        <taxon>Pseudomonadota</taxon>
        <taxon>Alphaproteobacteria</taxon>
        <taxon>Rhodobacterales</taxon>
        <taxon>Roseobacteraceae</taxon>
        <taxon>Celeribacter</taxon>
    </lineage>
</organism>
<dbReference type="GO" id="GO:0016887">
    <property type="term" value="F:ATP hydrolysis activity"/>
    <property type="evidence" value="ECO:0007669"/>
    <property type="project" value="InterPro"/>
</dbReference>
<dbReference type="AlphaFoldDB" id="A0A291GBG5"/>
<dbReference type="Gene3D" id="3.40.50.300">
    <property type="entry name" value="P-loop containing nucleotide triphosphate hydrolases"/>
    <property type="match status" value="1"/>
</dbReference>
<accession>A0A291GBG5</accession>
<protein>
    <submittedName>
        <fullName evidence="5">ABC transporter ATP-binding protein</fullName>
    </submittedName>
</protein>
<dbReference type="SMART" id="SM00382">
    <property type="entry name" value="AAA"/>
    <property type="match status" value="1"/>
</dbReference>
<proteinExistence type="predicted"/>
<dbReference type="PROSITE" id="PS50893">
    <property type="entry name" value="ABC_TRANSPORTER_2"/>
    <property type="match status" value="1"/>
</dbReference>
<dbReference type="SUPFAM" id="SSF52540">
    <property type="entry name" value="P-loop containing nucleoside triphosphate hydrolases"/>
    <property type="match status" value="1"/>
</dbReference>
<dbReference type="Pfam" id="PF00005">
    <property type="entry name" value="ABC_tran"/>
    <property type="match status" value="1"/>
</dbReference>
<dbReference type="EMBL" id="CP022196">
    <property type="protein sequence ID" value="ATG47390.1"/>
    <property type="molecule type" value="Genomic_DNA"/>
</dbReference>
<keyword evidence="2" id="KW-0547">Nucleotide-binding</keyword>
<dbReference type="GO" id="GO:0005524">
    <property type="term" value="F:ATP binding"/>
    <property type="evidence" value="ECO:0007669"/>
    <property type="project" value="UniProtKB-KW"/>
</dbReference>
<dbReference type="RefSeq" id="WP_066703998.1">
    <property type="nucleotide sequence ID" value="NZ_CP022196.1"/>
</dbReference>
<dbReference type="PANTHER" id="PTHR43023">
    <property type="entry name" value="PROTEIN TRIGALACTOSYLDIACYLGLYCEROL 3, CHLOROPLASTIC"/>
    <property type="match status" value="1"/>
</dbReference>
<dbReference type="STRING" id="1758178.GCA_001550095_00111"/>